<protein>
    <submittedName>
        <fullName evidence="1">Uncharacterized protein</fullName>
    </submittedName>
</protein>
<dbReference type="EMBL" id="BARU01018582">
    <property type="protein sequence ID" value="GAH58203.1"/>
    <property type="molecule type" value="Genomic_DNA"/>
</dbReference>
<evidence type="ECO:0000313" key="1">
    <source>
        <dbReference type="EMBL" id="GAH58203.1"/>
    </source>
</evidence>
<organism evidence="1">
    <name type="scientific">marine sediment metagenome</name>
    <dbReference type="NCBI Taxonomy" id="412755"/>
    <lineage>
        <taxon>unclassified sequences</taxon>
        <taxon>metagenomes</taxon>
        <taxon>ecological metagenomes</taxon>
    </lineage>
</organism>
<feature type="non-terminal residue" evidence="1">
    <location>
        <position position="1"/>
    </location>
</feature>
<sequence>RSLDESKFPGDVVLVNGKWQKGKTVFDVIDDLKEGDVILKGANSVD</sequence>
<comment type="caution">
    <text evidence="1">The sequence shown here is derived from an EMBL/GenBank/DDBJ whole genome shotgun (WGS) entry which is preliminary data.</text>
</comment>
<accession>X1IKX2</accession>
<reference evidence="1" key="1">
    <citation type="journal article" date="2014" name="Front. Microbiol.">
        <title>High frequency of phylogenetically diverse reductive dehalogenase-homologous genes in deep subseafloor sedimentary metagenomes.</title>
        <authorList>
            <person name="Kawai M."/>
            <person name="Futagami T."/>
            <person name="Toyoda A."/>
            <person name="Takaki Y."/>
            <person name="Nishi S."/>
            <person name="Hori S."/>
            <person name="Arai W."/>
            <person name="Tsubouchi T."/>
            <person name="Morono Y."/>
            <person name="Uchiyama I."/>
            <person name="Ito T."/>
            <person name="Fujiyama A."/>
            <person name="Inagaki F."/>
            <person name="Takami H."/>
        </authorList>
    </citation>
    <scope>NUCLEOTIDE SEQUENCE</scope>
    <source>
        <strain evidence="1">Expedition CK06-06</strain>
    </source>
</reference>
<dbReference type="AlphaFoldDB" id="X1IKX2"/>
<proteinExistence type="predicted"/>
<gene>
    <name evidence="1" type="ORF">S03H2_30709</name>
</gene>
<name>X1IKX2_9ZZZZ</name>